<evidence type="ECO:0000313" key="1">
    <source>
        <dbReference type="EMBL" id="CAB4126801.1"/>
    </source>
</evidence>
<sequence>MRFLRTSDYYRRIQPDELDTLLKPSKDKGYDSTQMLIDLENSAIEEIKSYLSARYDLTRVFSDTPIYDSSTAYYGQSRVQYHESLYDATITYAVNDRRSYNGAIYKCSTTIGTPEAFNLAHWTFLCLDYAIFYITLPYPEFQEFTNYSAGNQVWFSDNYTYTAIKDTKGQLPNSSVYSEYGADKDFPIVDNGGTRFLEDTTNSSYWSRSASKYSVTGTLPTDGTKWTAADNRNQLLIQMLLDIVMYNAWMNVAPRNIPELRIINYKGESTHDDKCVLGWLRKVANGEISANLAQKYPQQGLSVIFNSGAPKSQNTY</sequence>
<name>A0A6J5KXN7_9CAUD</name>
<gene>
    <name evidence="1" type="ORF">UFOVP87_16</name>
</gene>
<organism evidence="1">
    <name type="scientific">uncultured Caudovirales phage</name>
    <dbReference type="NCBI Taxonomy" id="2100421"/>
    <lineage>
        <taxon>Viruses</taxon>
        <taxon>Duplodnaviria</taxon>
        <taxon>Heunggongvirae</taxon>
        <taxon>Uroviricota</taxon>
        <taxon>Caudoviricetes</taxon>
        <taxon>Peduoviridae</taxon>
        <taxon>Maltschvirus</taxon>
        <taxon>Maltschvirus maltsch</taxon>
    </lineage>
</organism>
<accession>A0A6J5KXN7</accession>
<proteinExistence type="predicted"/>
<protein>
    <submittedName>
        <fullName evidence="1">Uncharacterized protein</fullName>
    </submittedName>
</protein>
<reference evidence="1" key="1">
    <citation type="submission" date="2020-04" db="EMBL/GenBank/DDBJ databases">
        <authorList>
            <person name="Chiriac C."/>
            <person name="Salcher M."/>
            <person name="Ghai R."/>
            <person name="Kavagutti S V."/>
        </authorList>
    </citation>
    <scope>NUCLEOTIDE SEQUENCE</scope>
</reference>
<dbReference type="EMBL" id="LR796200">
    <property type="protein sequence ID" value="CAB4126801.1"/>
    <property type="molecule type" value="Genomic_DNA"/>
</dbReference>